<evidence type="ECO:0000313" key="2">
    <source>
        <dbReference type="EMBL" id="MCC8428798.1"/>
    </source>
</evidence>
<dbReference type="RefSeq" id="WP_230550004.1">
    <property type="nucleotide sequence ID" value="NZ_JAJISD010000002.1"/>
</dbReference>
<name>A0ABS8KRU9_9HYPH</name>
<accession>A0ABS8KRU9</accession>
<evidence type="ECO:0000313" key="3">
    <source>
        <dbReference type="Proteomes" id="UP001198862"/>
    </source>
</evidence>
<feature type="signal peptide" evidence="1">
    <location>
        <begin position="1"/>
        <end position="22"/>
    </location>
</feature>
<comment type="caution">
    <text evidence="2">The sequence shown here is derived from an EMBL/GenBank/DDBJ whole genome shotgun (WGS) entry which is preliminary data.</text>
</comment>
<feature type="chain" id="PRO_5046623262" description="Lipocalin-like domain-containing protein" evidence="1">
    <location>
        <begin position="23"/>
        <end position="175"/>
    </location>
</feature>
<keyword evidence="1" id="KW-0732">Signal</keyword>
<organism evidence="2 3">
    <name type="scientific">Reyranella aquatilis</name>
    <dbReference type="NCBI Taxonomy" id="2035356"/>
    <lineage>
        <taxon>Bacteria</taxon>
        <taxon>Pseudomonadati</taxon>
        <taxon>Pseudomonadota</taxon>
        <taxon>Alphaproteobacteria</taxon>
        <taxon>Hyphomicrobiales</taxon>
        <taxon>Reyranellaceae</taxon>
        <taxon>Reyranella</taxon>
    </lineage>
</organism>
<evidence type="ECO:0008006" key="4">
    <source>
        <dbReference type="Google" id="ProtNLM"/>
    </source>
</evidence>
<proteinExistence type="predicted"/>
<evidence type="ECO:0000256" key="1">
    <source>
        <dbReference type="SAM" id="SignalP"/>
    </source>
</evidence>
<sequence>MTMFARALVGALCVAVAGPAFAQDDVQTFNAFAVVNANGTIVRSAEKQVVVAASLSGPLFIETDEGPQQAGRVSCALSSKIDQASRKTSASGGCTFTAGDGATAWGEWDCAGYELVGCRGTFKLTGGTARFAGATGESTLVWRPTVHELKKQLDGTTLDNASGIVLWRDFKLKGK</sequence>
<protein>
    <recommendedName>
        <fullName evidence="4">Lipocalin-like domain-containing protein</fullName>
    </recommendedName>
</protein>
<dbReference type="EMBL" id="JAJISD010000002">
    <property type="protein sequence ID" value="MCC8428798.1"/>
    <property type="molecule type" value="Genomic_DNA"/>
</dbReference>
<dbReference type="Proteomes" id="UP001198862">
    <property type="component" value="Unassembled WGS sequence"/>
</dbReference>
<keyword evidence="3" id="KW-1185">Reference proteome</keyword>
<gene>
    <name evidence="2" type="ORF">LJ725_07475</name>
</gene>
<reference evidence="2 3" key="1">
    <citation type="submission" date="2021-11" db="EMBL/GenBank/DDBJ databases">
        <authorList>
            <person name="Lee D.-H."/>
            <person name="Kim S.-B."/>
        </authorList>
    </citation>
    <scope>NUCLEOTIDE SEQUENCE [LARGE SCALE GENOMIC DNA]</scope>
    <source>
        <strain evidence="2 3">KCTC 52223</strain>
    </source>
</reference>